<dbReference type="Proteomes" id="UP000006729">
    <property type="component" value="Chromosome 13"/>
</dbReference>
<gene>
    <name evidence="1" type="ORF">POPTR_013G155000</name>
</gene>
<evidence type="ECO:0000313" key="1">
    <source>
        <dbReference type="EMBL" id="PNT08507.1"/>
    </source>
</evidence>
<organism evidence="1 2">
    <name type="scientific">Populus trichocarpa</name>
    <name type="common">Western balsam poplar</name>
    <name type="synonym">Populus balsamifera subsp. trichocarpa</name>
    <dbReference type="NCBI Taxonomy" id="3694"/>
    <lineage>
        <taxon>Eukaryota</taxon>
        <taxon>Viridiplantae</taxon>
        <taxon>Streptophyta</taxon>
        <taxon>Embryophyta</taxon>
        <taxon>Tracheophyta</taxon>
        <taxon>Spermatophyta</taxon>
        <taxon>Magnoliopsida</taxon>
        <taxon>eudicotyledons</taxon>
        <taxon>Gunneridae</taxon>
        <taxon>Pentapetalae</taxon>
        <taxon>rosids</taxon>
        <taxon>fabids</taxon>
        <taxon>Malpighiales</taxon>
        <taxon>Salicaceae</taxon>
        <taxon>Saliceae</taxon>
        <taxon>Populus</taxon>
    </lineage>
</organism>
<sequence>MMFRMTTLIPRADVQQYVLLLSVFLIFHQEPVESTGGPMFRSTETDLVQKNQVHVKFCILDLFYPFEFNDGSDRPHHHLEHRCPHRSLLHQPGIEPGSVPWQGTILPLDHWCLLILFPTI</sequence>
<dbReference type="InParanoid" id="A0A2K1Y644"/>
<accession>A0A2K1Y644</accession>
<reference evidence="1 2" key="1">
    <citation type="journal article" date="2006" name="Science">
        <title>The genome of black cottonwood, Populus trichocarpa (Torr. &amp; Gray).</title>
        <authorList>
            <person name="Tuskan G.A."/>
            <person name="Difazio S."/>
            <person name="Jansson S."/>
            <person name="Bohlmann J."/>
            <person name="Grigoriev I."/>
            <person name="Hellsten U."/>
            <person name="Putnam N."/>
            <person name="Ralph S."/>
            <person name="Rombauts S."/>
            <person name="Salamov A."/>
            <person name="Schein J."/>
            <person name="Sterck L."/>
            <person name="Aerts A."/>
            <person name="Bhalerao R.R."/>
            <person name="Bhalerao R.P."/>
            <person name="Blaudez D."/>
            <person name="Boerjan W."/>
            <person name="Brun A."/>
            <person name="Brunner A."/>
            <person name="Busov V."/>
            <person name="Campbell M."/>
            <person name="Carlson J."/>
            <person name="Chalot M."/>
            <person name="Chapman J."/>
            <person name="Chen G.L."/>
            <person name="Cooper D."/>
            <person name="Coutinho P.M."/>
            <person name="Couturier J."/>
            <person name="Covert S."/>
            <person name="Cronk Q."/>
            <person name="Cunningham R."/>
            <person name="Davis J."/>
            <person name="Degroeve S."/>
            <person name="Dejardin A."/>
            <person name="Depamphilis C."/>
            <person name="Detter J."/>
            <person name="Dirks B."/>
            <person name="Dubchak I."/>
            <person name="Duplessis S."/>
            <person name="Ehlting J."/>
            <person name="Ellis B."/>
            <person name="Gendler K."/>
            <person name="Goodstein D."/>
            <person name="Gribskov M."/>
            <person name="Grimwood J."/>
            <person name="Groover A."/>
            <person name="Gunter L."/>
            <person name="Hamberger B."/>
            <person name="Heinze B."/>
            <person name="Helariutta Y."/>
            <person name="Henrissat B."/>
            <person name="Holligan D."/>
            <person name="Holt R."/>
            <person name="Huang W."/>
            <person name="Islam-Faridi N."/>
            <person name="Jones S."/>
            <person name="Jones-Rhoades M."/>
            <person name="Jorgensen R."/>
            <person name="Joshi C."/>
            <person name="Kangasjarvi J."/>
            <person name="Karlsson J."/>
            <person name="Kelleher C."/>
            <person name="Kirkpatrick R."/>
            <person name="Kirst M."/>
            <person name="Kohler A."/>
            <person name="Kalluri U."/>
            <person name="Larimer F."/>
            <person name="Leebens-Mack J."/>
            <person name="Leple J.C."/>
            <person name="Locascio P."/>
            <person name="Lou Y."/>
            <person name="Lucas S."/>
            <person name="Martin F."/>
            <person name="Montanini B."/>
            <person name="Napoli C."/>
            <person name="Nelson D.R."/>
            <person name="Nelson C."/>
            <person name="Nieminen K."/>
            <person name="Nilsson O."/>
            <person name="Pereda V."/>
            <person name="Peter G."/>
            <person name="Philippe R."/>
            <person name="Pilate G."/>
            <person name="Poliakov A."/>
            <person name="Razumovskaya J."/>
            <person name="Richardson P."/>
            <person name="Rinaldi C."/>
            <person name="Ritland K."/>
            <person name="Rouze P."/>
            <person name="Ryaboy D."/>
            <person name="Schmutz J."/>
            <person name="Schrader J."/>
            <person name="Segerman B."/>
            <person name="Shin H."/>
            <person name="Siddiqui A."/>
            <person name="Sterky F."/>
            <person name="Terry A."/>
            <person name="Tsai C.J."/>
            <person name="Uberbacher E."/>
            <person name="Unneberg P."/>
            <person name="Vahala J."/>
            <person name="Wall K."/>
            <person name="Wessler S."/>
            <person name="Yang G."/>
            <person name="Yin T."/>
            <person name="Douglas C."/>
            <person name="Marra M."/>
            <person name="Sandberg G."/>
            <person name="Van de Peer Y."/>
            <person name="Rokhsar D."/>
        </authorList>
    </citation>
    <scope>NUCLEOTIDE SEQUENCE [LARGE SCALE GENOMIC DNA]</scope>
    <source>
        <strain evidence="2">cv. Nisqually</strain>
    </source>
</reference>
<name>A0A2K1Y644_POPTR</name>
<proteinExistence type="predicted"/>
<dbReference type="EMBL" id="CM009302">
    <property type="protein sequence ID" value="PNT08507.1"/>
    <property type="molecule type" value="Genomic_DNA"/>
</dbReference>
<protein>
    <submittedName>
        <fullName evidence="1">Uncharacterized protein</fullName>
    </submittedName>
</protein>
<dbReference type="AlphaFoldDB" id="A0A2K1Y644"/>
<evidence type="ECO:0000313" key="2">
    <source>
        <dbReference type="Proteomes" id="UP000006729"/>
    </source>
</evidence>
<keyword evidence="2" id="KW-1185">Reference proteome</keyword>